<evidence type="ECO:0008006" key="3">
    <source>
        <dbReference type="Google" id="ProtNLM"/>
    </source>
</evidence>
<comment type="caution">
    <text evidence="1">The sequence shown here is derived from an EMBL/GenBank/DDBJ whole genome shotgun (WGS) entry which is preliminary data.</text>
</comment>
<evidence type="ECO:0000313" key="1">
    <source>
        <dbReference type="EMBL" id="GLR05957.1"/>
    </source>
</evidence>
<dbReference type="EMBL" id="BSOE01000054">
    <property type="protein sequence ID" value="GLR05957.1"/>
    <property type="molecule type" value="Genomic_DNA"/>
</dbReference>
<evidence type="ECO:0000313" key="2">
    <source>
        <dbReference type="Proteomes" id="UP001156669"/>
    </source>
</evidence>
<proteinExistence type="predicted"/>
<dbReference type="Proteomes" id="UP001156669">
    <property type="component" value="Unassembled WGS sequence"/>
</dbReference>
<accession>A0ABQ5Y8I8</accession>
<reference evidence="2" key="1">
    <citation type="journal article" date="2019" name="Int. J. Syst. Evol. Microbiol.">
        <title>The Global Catalogue of Microorganisms (GCM) 10K type strain sequencing project: providing services to taxonomists for standard genome sequencing and annotation.</title>
        <authorList>
            <consortium name="The Broad Institute Genomics Platform"/>
            <consortium name="The Broad Institute Genome Sequencing Center for Infectious Disease"/>
            <person name="Wu L."/>
            <person name="Ma J."/>
        </authorList>
    </citation>
    <scope>NUCLEOTIDE SEQUENCE [LARGE SCALE GENOMIC DNA]</scope>
    <source>
        <strain evidence="2">NBRC 110633</strain>
    </source>
</reference>
<name>A0ABQ5Y8I8_9VIBR</name>
<dbReference type="RefSeq" id="WP_045401970.1">
    <property type="nucleotide sequence ID" value="NZ_BBLD01000045.1"/>
</dbReference>
<dbReference type="Gene3D" id="1.10.30.50">
    <property type="match status" value="1"/>
</dbReference>
<keyword evidence="2" id="KW-1185">Reference proteome</keyword>
<organism evidence="1 2">
    <name type="scientific">Vibrio hyugaensis</name>
    <dbReference type="NCBI Taxonomy" id="1534743"/>
    <lineage>
        <taxon>Bacteria</taxon>
        <taxon>Pseudomonadati</taxon>
        <taxon>Pseudomonadota</taxon>
        <taxon>Gammaproteobacteria</taxon>
        <taxon>Vibrionales</taxon>
        <taxon>Vibrionaceae</taxon>
        <taxon>Vibrio</taxon>
    </lineage>
</organism>
<sequence>MIYLNANYAEDLVNRYEGVCKQYMRDRINRIVEDAPEEYRDLLECFFGESGLSILIKGDVQCLQLAFQEIFEELPILSERYNRKVFFQNFAFTFDPTDYNIRRNVDKDRIVLLKDIVIECIDEFNSTRRSLLLESYREQLANTVTPRDLRDLFKKLTTLTSGSSKLSDAQIDCFPNWVNDLDSAFNYDYLIQSFGREIVQSLEISFCPYCAEEVIEPFDRYRPAIDHFYPKSKYPFLSLSLYNFVPAGTRCNSDFKKTNEMLGYYHPHEEPFPQEQLFEFSYPVDRRISREDVEVLVKSVGCGADLSVSLFELEASYNKFICKQQFIDLIERYQYQESLGQQNLEQCLNSTENLRRLLNLNLSDSQKRVQYQKFLVDALNQIGGLNYVVNNR</sequence>
<protein>
    <recommendedName>
        <fullName evidence="3">HNH endonuclease</fullName>
    </recommendedName>
</protein>
<gene>
    <name evidence="1" type="ORF">GCM10007906_35450</name>
</gene>